<keyword evidence="1" id="KW-0808">Transferase</keyword>
<dbReference type="Proteomes" id="UP000317839">
    <property type="component" value="Unassembled WGS sequence"/>
</dbReference>
<evidence type="ECO:0000313" key="1">
    <source>
        <dbReference type="EMBL" id="TQV74857.1"/>
    </source>
</evidence>
<keyword evidence="2" id="KW-1185">Reference proteome</keyword>
<reference evidence="1 2" key="1">
    <citation type="submission" date="2019-06" db="EMBL/GenBank/DDBJ databases">
        <title>Draft genome of Aliikangiella marina GYP-15.</title>
        <authorList>
            <person name="Wang G."/>
        </authorList>
    </citation>
    <scope>NUCLEOTIDE SEQUENCE [LARGE SCALE GENOMIC DNA]</scope>
    <source>
        <strain evidence="1 2">GYP-15</strain>
    </source>
</reference>
<proteinExistence type="predicted"/>
<dbReference type="EMBL" id="VIKR01000002">
    <property type="protein sequence ID" value="TQV74857.1"/>
    <property type="molecule type" value="Genomic_DNA"/>
</dbReference>
<name>A0A545TCB0_9GAMM</name>
<sequence length="297" mass="34589">MQNTKTYPAAWYSRLLIQLFRVFVKRLMPPRWFRRAIPSESERAAKTGLLNIEIVSHCWQYGNMLTYQLSSFVNYPPQNAQLTVTVFYSEEDTETRDTIEFFSALETKNVKWNPQPISKPKLFRRAIGRNRAALDTKADWVWYTDCDIIFHNGCIDSLARALQSKKGALYFPKQERKTPMLAESDPMLKKGRKPQLVDIQADEFTLHPIEKAKGAFQIVNGDVARAIGYCDGMRAFQTEVEHWSKTYEDTAFRWLLQTSGEAIDIDSVYQIRHIIKGRYKKGSSISRLRSKIRRMQE</sequence>
<protein>
    <submittedName>
        <fullName evidence="1">Glycosyltransferase family 2 protein</fullName>
    </submittedName>
</protein>
<gene>
    <name evidence="1" type="ORF">FLL45_07810</name>
</gene>
<comment type="caution">
    <text evidence="1">The sequence shown here is derived from an EMBL/GenBank/DDBJ whole genome shotgun (WGS) entry which is preliminary data.</text>
</comment>
<dbReference type="Gene3D" id="3.90.550.10">
    <property type="entry name" value="Spore Coat Polysaccharide Biosynthesis Protein SpsA, Chain A"/>
    <property type="match status" value="1"/>
</dbReference>
<dbReference type="InterPro" id="IPR029044">
    <property type="entry name" value="Nucleotide-diphossugar_trans"/>
</dbReference>
<dbReference type="AlphaFoldDB" id="A0A545TCB0"/>
<dbReference type="OrthoDB" id="5757975at2"/>
<evidence type="ECO:0000313" key="2">
    <source>
        <dbReference type="Proteomes" id="UP000317839"/>
    </source>
</evidence>
<accession>A0A545TCB0</accession>
<dbReference type="RefSeq" id="WP_142941475.1">
    <property type="nucleotide sequence ID" value="NZ_VIKR01000002.1"/>
</dbReference>
<dbReference type="GO" id="GO:0016740">
    <property type="term" value="F:transferase activity"/>
    <property type="evidence" value="ECO:0007669"/>
    <property type="project" value="UniProtKB-KW"/>
</dbReference>
<dbReference type="SUPFAM" id="SSF53448">
    <property type="entry name" value="Nucleotide-diphospho-sugar transferases"/>
    <property type="match status" value="1"/>
</dbReference>
<organism evidence="1 2">
    <name type="scientific">Aliikangiella marina</name>
    <dbReference type="NCBI Taxonomy" id="1712262"/>
    <lineage>
        <taxon>Bacteria</taxon>
        <taxon>Pseudomonadati</taxon>
        <taxon>Pseudomonadota</taxon>
        <taxon>Gammaproteobacteria</taxon>
        <taxon>Oceanospirillales</taxon>
        <taxon>Pleioneaceae</taxon>
        <taxon>Aliikangiella</taxon>
    </lineage>
</organism>